<feature type="region of interest" description="Disordered" evidence="9">
    <location>
        <begin position="1"/>
        <end position="27"/>
    </location>
</feature>
<comment type="catalytic activity">
    <reaction evidence="8">
        <text>L-seryl-[protein] + ATP = O-phospho-L-seryl-[protein] + ADP + H(+)</text>
        <dbReference type="Rhea" id="RHEA:17989"/>
        <dbReference type="Rhea" id="RHEA-COMP:9863"/>
        <dbReference type="Rhea" id="RHEA-COMP:11604"/>
        <dbReference type="ChEBI" id="CHEBI:15378"/>
        <dbReference type="ChEBI" id="CHEBI:29999"/>
        <dbReference type="ChEBI" id="CHEBI:30616"/>
        <dbReference type="ChEBI" id="CHEBI:83421"/>
        <dbReference type="ChEBI" id="CHEBI:456216"/>
        <dbReference type="EC" id="2.7.11.1"/>
    </reaction>
</comment>
<dbReference type="GO" id="GO:0005524">
    <property type="term" value="F:ATP binding"/>
    <property type="evidence" value="ECO:0007669"/>
    <property type="project" value="UniProtKB-KW"/>
</dbReference>
<organism evidence="11 12">
    <name type="scientific">Salinomyces thailandicus</name>
    <dbReference type="NCBI Taxonomy" id="706561"/>
    <lineage>
        <taxon>Eukaryota</taxon>
        <taxon>Fungi</taxon>
        <taxon>Dikarya</taxon>
        <taxon>Ascomycota</taxon>
        <taxon>Pezizomycotina</taxon>
        <taxon>Dothideomycetes</taxon>
        <taxon>Dothideomycetidae</taxon>
        <taxon>Mycosphaerellales</taxon>
        <taxon>Teratosphaeriaceae</taxon>
        <taxon>Salinomyces</taxon>
    </lineage>
</organism>
<accession>A0A4U0UA44</accession>
<dbReference type="InterPro" id="IPR000719">
    <property type="entry name" value="Prot_kinase_dom"/>
</dbReference>
<dbReference type="Proteomes" id="UP000308549">
    <property type="component" value="Unassembled WGS sequence"/>
</dbReference>
<dbReference type="SUPFAM" id="SSF56112">
    <property type="entry name" value="Protein kinase-like (PK-like)"/>
    <property type="match status" value="1"/>
</dbReference>
<dbReference type="PANTHER" id="PTHR43671">
    <property type="entry name" value="SERINE/THREONINE-PROTEIN KINASE NEK"/>
    <property type="match status" value="1"/>
</dbReference>
<dbReference type="GO" id="GO:0004674">
    <property type="term" value="F:protein serine/threonine kinase activity"/>
    <property type="evidence" value="ECO:0007669"/>
    <property type="project" value="UniProtKB-KW"/>
</dbReference>
<keyword evidence="3" id="KW-0808">Transferase</keyword>
<keyword evidence="6" id="KW-0067">ATP-binding</keyword>
<evidence type="ECO:0000256" key="5">
    <source>
        <dbReference type="ARBA" id="ARBA00022777"/>
    </source>
</evidence>
<dbReference type="AlphaFoldDB" id="A0A4U0UA44"/>
<dbReference type="Pfam" id="PF00069">
    <property type="entry name" value="Pkinase"/>
    <property type="match status" value="1"/>
</dbReference>
<dbReference type="InterPro" id="IPR011009">
    <property type="entry name" value="Kinase-like_dom_sf"/>
</dbReference>
<dbReference type="InterPro" id="IPR008271">
    <property type="entry name" value="Ser/Thr_kinase_AS"/>
</dbReference>
<sequence length="443" mass="47673">MRRTTSSNRRSASPLQHLRSSGDLDTGDLDTGLGGDYDTFSGFSGVHLGAYHNSDHSSSPFVSSQSLSGSPIDTIVDAYNLSNARPGTANTASTTHETIHYFNETGEGQAKVIERTTTGELVVVKTIRLDYDATYDDTLDLPNEVNMLSHHIRPHPNIVELQKFRVETTANGALLGKLYLTHCNGGDLQTLHTHLASLSRPAPPLLILHFIASLADALAHLHLGLPPSNPHSTNPSPPNLAHTPILHNDIKLSNILLHWPSPPHPKPPNLPQIILADFGFSDPQPQTRGICGTPYVYPPEIRAIATLERSNHRAYLRAANQPVLTPASDIYTTGAALYELATGRVFDCEAISGSEPKKLTADFGKMGWEGEMGFVRGLAQAMLIEAPQARITTEEVYEVGGLCKGKVGEMIGDGVEVPGWVFPAAQTRETLGGGKGKGGRGMI</sequence>
<dbReference type="PROSITE" id="PS50011">
    <property type="entry name" value="PROTEIN_KINASE_DOM"/>
    <property type="match status" value="1"/>
</dbReference>
<dbReference type="PANTHER" id="PTHR43671:SF98">
    <property type="entry name" value="SERINE_THREONINE-PROTEIN KINASE NEK11"/>
    <property type="match status" value="1"/>
</dbReference>
<dbReference type="Gene3D" id="1.10.510.10">
    <property type="entry name" value="Transferase(Phosphotransferase) domain 1"/>
    <property type="match status" value="1"/>
</dbReference>
<protein>
    <recommendedName>
        <fullName evidence="1">non-specific serine/threonine protein kinase</fullName>
        <ecNumber evidence="1">2.7.11.1</ecNumber>
    </recommendedName>
</protein>
<evidence type="ECO:0000313" key="11">
    <source>
        <dbReference type="EMBL" id="TKA31145.1"/>
    </source>
</evidence>
<evidence type="ECO:0000256" key="8">
    <source>
        <dbReference type="ARBA" id="ARBA00048679"/>
    </source>
</evidence>
<dbReference type="PROSITE" id="PS00108">
    <property type="entry name" value="PROTEIN_KINASE_ST"/>
    <property type="match status" value="1"/>
</dbReference>
<evidence type="ECO:0000256" key="2">
    <source>
        <dbReference type="ARBA" id="ARBA00022527"/>
    </source>
</evidence>
<feature type="domain" description="Protein kinase" evidence="10">
    <location>
        <begin position="99"/>
        <end position="402"/>
    </location>
</feature>
<comment type="caution">
    <text evidence="11">The sequence shown here is derived from an EMBL/GenBank/DDBJ whole genome shotgun (WGS) entry which is preliminary data.</text>
</comment>
<keyword evidence="5" id="KW-0418">Kinase</keyword>
<evidence type="ECO:0000256" key="1">
    <source>
        <dbReference type="ARBA" id="ARBA00012513"/>
    </source>
</evidence>
<evidence type="ECO:0000256" key="9">
    <source>
        <dbReference type="SAM" id="MobiDB-lite"/>
    </source>
</evidence>
<keyword evidence="4" id="KW-0547">Nucleotide-binding</keyword>
<evidence type="ECO:0000256" key="6">
    <source>
        <dbReference type="ARBA" id="ARBA00022840"/>
    </source>
</evidence>
<evidence type="ECO:0000313" key="12">
    <source>
        <dbReference type="Proteomes" id="UP000308549"/>
    </source>
</evidence>
<dbReference type="SMART" id="SM00220">
    <property type="entry name" value="S_TKc"/>
    <property type="match status" value="1"/>
</dbReference>
<evidence type="ECO:0000256" key="7">
    <source>
        <dbReference type="ARBA" id="ARBA00047899"/>
    </source>
</evidence>
<evidence type="ECO:0000256" key="4">
    <source>
        <dbReference type="ARBA" id="ARBA00022741"/>
    </source>
</evidence>
<reference evidence="11 12" key="1">
    <citation type="submission" date="2017-03" db="EMBL/GenBank/DDBJ databases">
        <title>Genomes of endolithic fungi from Antarctica.</title>
        <authorList>
            <person name="Coleine C."/>
            <person name="Masonjones S."/>
            <person name="Stajich J.E."/>
        </authorList>
    </citation>
    <scope>NUCLEOTIDE SEQUENCE [LARGE SCALE GENOMIC DNA]</scope>
    <source>
        <strain evidence="11 12">CCFEE 6315</strain>
    </source>
</reference>
<dbReference type="EC" id="2.7.11.1" evidence="1"/>
<keyword evidence="12" id="KW-1185">Reference proteome</keyword>
<dbReference type="EMBL" id="NAJL01000009">
    <property type="protein sequence ID" value="TKA31145.1"/>
    <property type="molecule type" value="Genomic_DNA"/>
</dbReference>
<dbReference type="OrthoDB" id="310217at2759"/>
<feature type="compositionally biased region" description="Low complexity" evidence="9">
    <location>
        <begin position="1"/>
        <end position="13"/>
    </location>
</feature>
<dbReference type="CDD" id="cd00180">
    <property type="entry name" value="PKc"/>
    <property type="match status" value="1"/>
</dbReference>
<dbReference type="InterPro" id="IPR050660">
    <property type="entry name" value="NEK_Ser/Thr_kinase"/>
</dbReference>
<comment type="catalytic activity">
    <reaction evidence="7">
        <text>L-threonyl-[protein] + ATP = O-phospho-L-threonyl-[protein] + ADP + H(+)</text>
        <dbReference type="Rhea" id="RHEA:46608"/>
        <dbReference type="Rhea" id="RHEA-COMP:11060"/>
        <dbReference type="Rhea" id="RHEA-COMP:11605"/>
        <dbReference type="ChEBI" id="CHEBI:15378"/>
        <dbReference type="ChEBI" id="CHEBI:30013"/>
        <dbReference type="ChEBI" id="CHEBI:30616"/>
        <dbReference type="ChEBI" id="CHEBI:61977"/>
        <dbReference type="ChEBI" id="CHEBI:456216"/>
        <dbReference type="EC" id="2.7.11.1"/>
    </reaction>
</comment>
<proteinExistence type="predicted"/>
<evidence type="ECO:0000256" key="3">
    <source>
        <dbReference type="ARBA" id="ARBA00022679"/>
    </source>
</evidence>
<name>A0A4U0UA44_9PEZI</name>
<keyword evidence="2" id="KW-0723">Serine/threonine-protein kinase</keyword>
<evidence type="ECO:0000259" key="10">
    <source>
        <dbReference type="PROSITE" id="PS50011"/>
    </source>
</evidence>
<gene>
    <name evidence="11" type="ORF">B0A50_02114</name>
</gene>